<proteinExistence type="predicted"/>
<dbReference type="SUPFAM" id="SSF57667">
    <property type="entry name" value="beta-beta-alpha zinc fingers"/>
    <property type="match status" value="1"/>
</dbReference>
<evidence type="ECO:0000313" key="3">
    <source>
        <dbReference type="EMBL" id="ESK89605.1"/>
    </source>
</evidence>
<name>V2XAV7_MONRO</name>
<dbReference type="OrthoDB" id="654211at2759"/>
<organism evidence="3 4">
    <name type="scientific">Moniliophthora roreri (strain MCA 2997)</name>
    <name type="common">Cocoa frosty pod rot fungus</name>
    <name type="synonym">Crinipellis roreri</name>
    <dbReference type="NCBI Taxonomy" id="1381753"/>
    <lineage>
        <taxon>Eukaryota</taxon>
        <taxon>Fungi</taxon>
        <taxon>Dikarya</taxon>
        <taxon>Basidiomycota</taxon>
        <taxon>Agaricomycotina</taxon>
        <taxon>Agaricomycetes</taxon>
        <taxon>Agaricomycetidae</taxon>
        <taxon>Agaricales</taxon>
        <taxon>Marasmiineae</taxon>
        <taxon>Marasmiaceae</taxon>
        <taxon>Moniliophthora</taxon>
    </lineage>
</organism>
<dbReference type="EMBL" id="AWSO01000548">
    <property type="protein sequence ID" value="ESK89605.1"/>
    <property type="molecule type" value="Genomic_DNA"/>
</dbReference>
<evidence type="ECO:0000256" key="1">
    <source>
        <dbReference type="PROSITE-ProRule" id="PRU00042"/>
    </source>
</evidence>
<keyword evidence="1" id="KW-0479">Metal-binding</keyword>
<gene>
    <name evidence="3" type="ORF">Moror_8676</name>
</gene>
<comment type="caution">
    <text evidence="3">The sequence shown here is derived from an EMBL/GenBank/DDBJ whole genome shotgun (WGS) entry which is preliminary data.</text>
</comment>
<dbReference type="Gene3D" id="3.30.160.60">
    <property type="entry name" value="Classic Zinc Finger"/>
    <property type="match status" value="1"/>
</dbReference>
<keyword evidence="1" id="KW-0863">Zinc-finger</keyword>
<dbReference type="InterPro" id="IPR036236">
    <property type="entry name" value="Znf_C2H2_sf"/>
</dbReference>
<reference evidence="3 4" key="1">
    <citation type="journal article" date="2014" name="BMC Genomics">
        <title>Genome and secretome analysis of the hemibiotrophic fungal pathogen, Moniliophthora roreri, which causes frosty pod rot disease of cacao: mechanisms of the biotrophic and necrotrophic phases.</title>
        <authorList>
            <person name="Meinhardt L.W."/>
            <person name="Costa G.G.L."/>
            <person name="Thomazella D.P.T."/>
            <person name="Teixeira P.J.P.L."/>
            <person name="Carazzolle M.F."/>
            <person name="Schuster S.C."/>
            <person name="Carlson J.E."/>
            <person name="Guiltinan M.J."/>
            <person name="Mieczkowski P."/>
            <person name="Farmer A."/>
            <person name="Ramaraj T."/>
            <person name="Crozier J."/>
            <person name="Davis R.E."/>
            <person name="Shao J."/>
            <person name="Melnick R.L."/>
            <person name="Pereira G.A.G."/>
            <person name="Bailey B.A."/>
        </authorList>
    </citation>
    <scope>NUCLEOTIDE SEQUENCE [LARGE SCALE GENOMIC DNA]</scope>
    <source>
        <strain evidence="3 4">MCA 2997</strain>
    </source>
</reference>
<evidence type="ECO:0000313" key="4">
    <source>
        <dbReference type="Proteomes" id="UP000017559"/>
    </source>
</evidence>
<keyword evidence="4" id="KW-1185">Reference proteome</keyword>
<dbReference type="InterPro" id="IPR013087">
    <property type="entry name" value="Znf_C2H2_type"/>
</dbReference>
<feature type="domain" description="C2H2-type" evidence="2">
    <location>
        <begin position="20"/>
        <end position="47"/>
    </location>
</feature>
<dbReference type="Pfam" id="PF00096">
    <property type="entry name" value="zf-C2H2"/>
    <property type="match status" value="1"/>
</dbReference>
<accession>V2XAV7</accession>
<dbReference type="GO" id="GO:0008270">
    <property type="term" value="F:zinc ion binding"/>
    <property type="evidence" value="ECO:0007669"/>
    <property type="project" value="UniProtKB-KW"/>
</dbReference>
<dbReference type="AlphaFoldDB" id="V2XAV7"/>
<dbReference type="HOGENOM" id="CLU_2590305_0_0_1"/>
<dbReference type="KEGG" id="mrr:Moror_8676"/>
<keyword evidence="1" id="KW-0862">Zinc</keyword>
<dbReference type="Proteomes" id="UP000017559">
    <property type="component" value="Unassembled WGS sequence"/>
</dbReference>
<protein>
    <submittedName>
        <fullName evidence="3">Zinc-responsiveness transcriptional activator</fullName>
    </submittedName>
</protein>
<sequence length="80" mass="8983">MACLDFAYWIFATQEKSDPAVCDICGRTVSRGTDLALHRKTHLSPEERAAVGYQCPEPGCTFKSLQKSNFNTHRNTHPAR</sequence>
<evidence type="ECO:0000259" key="2">
    <source>
        <dbReference type="PROSITE" id="PS50157"/>
    </source>
</evidence>
<dbReference type="PROSITE" id="PS50157">
    <property type="entry name" value="ZINC_FINGER_C2H2_2"/>
    <property type="match status" value="1"/>
</dbReference>
<dbReference type="PROSITE" id="PS00028">
    <property type="entry name" value="ZINC_FINGER_C2H2_1"/>
    <property type="match status" value="1"/>
</dbReference>
<dbReference type="SMART" id="SM00355">
    <property type="entry name" value="ZnF_C2H2"/>
    <property type="match status" value="2"/>
</dbReference>